<keyword evidence="10 13" id="KW-0472">Membrane</keyword>
<keyword evidence="15" id="KW-0969">Cilium</keyword>
<feature type="compositionally biased region" description="Acidic residues" evidence="14">
    <location>
        <begin position="1"/>
        <end position="11"/>
    </location>
</feature>
<evidence type="ECO:0000256" key="13">
    <source>
        <dbReference type="RuleBase" id="RU364091"/>
    </source>
</evidence>
<dbReference type="Proteomes" id="UP000199150">
    <property type="component" value="Unassembled WGS sequence"/>
</dbReference>
<keyword evidence="16" id="KW-1185">Reference proteome</keyword>
<feature type="compositionally biased region" description="Basic and acidic residues" evidence="14">
    <location>
        <begin position="12"/>
        <end position="30"/>
    </location>
</feature>
<keyword evidence="7 13" id="KW-1005">Bacterial flagellum biogenesis</keyword>
<evidence type="ECO:0000256" key="14">
    <source>
        <dbReference type="SAM" id="MobiDB-lite"/>
    </source>
</evidence>
<dbReference type="SUPFAM" id="SSF160544">
    <property type="entry name" value="EscU C-terminal domain-like"/>
    <property type="match status" value="1"/>
</dbReference>
<dbReference type="RefSeq" id="WP_090645270.1">
    <property type="nucleotide sequence ID" value="NZ_CBCRYE010000001.1"/>
</dbReference>
<accession>A0A1G4QMQ3</accession>
<dbReference type="Gene3D" id="6.10.250.2080">
    <property type="match status" value="1"/>
</dbReference>
<dbReference type="GO" id="GO:0005886">
    <property type="term" value="C:plasma membrane"/>
    <property type="evidence" value="ECO:0007669"/>
    <property type="project" value="UniProtKB-SubCell"/>
</dbReference>
<evidence type="ECO:0000313" key="15">
    <source>
        <dbReference type="EMBL" id="SCW45725.1"/>
    </source>
</evidence>
<reference evidence="16" key="1">
    <citation type="submission" date="2016-10" db="EMBL/GenBank/DDBJ databases">
        <authorList>
            <person name="Varghese N."/>
            <person name="Submissions S."/>
        </authorList>
    </citation>
    <scope>NUCLEOTIDE SEQUENCE [LARGE SCALE GENOMIC DNA]</scope>
    <source>
        <strain evidence="16">CGMCC 1.3431</strain>
    </source>
</reference>
<evidence type="ECO:0000256" key="1">
    <source>
        <dbReference type="ARBA" id="ARBA00004651"/>
    </source>
</evidence>
<keyword evidence="15" id="KW-0966">Cell projection</keyword>
<keyword evidence="5 13" id="KW-1003">Cell membrane</keyword>
<evidence type="ECO:0000256" key="5">
    <source>
        <dbReference type="ARBA" id="ARBA00022475"/>
    </source>
</evidence>
<evidence type="ECO:0000313" key="16">
    <source>
        <dbReference type="Proteomes" id="UP000199150"/>
    </source>
</evidence>
<comment type="caution">
    <text evidence="13">Lacks conserved residue(s) required for the propagation of feature annotation.</text>
</comment>
<feature type="transmembrane region" description="Helical" evidence="13">
    <location>
        <begin position="95"/>
        <end position="120"/>
    </location>
</feature>
<keyword evidence="6 13" id="KW-0812">Transmembrane</keyword>
<organism evidence="15 16">
    <name type="scientific">Asticcacaulis taihuensis</name>
    <dbReference type="NCBI Taxonomy" id="260084"/>
    <lineage>
        <taxon>Bacteria</taxon>
        <taxon>Pseudomonadati</taxon>
        <taxon>Pseudomonadota</taxon>
        <taxon>Alphaproteobacteria</taxon>
        <taxon>Caulobacterales</taxon>
        <taxon>Caulobacteraceae</taxon>
        <taxon>Asticcacaulis</taxon>
    </lineage>
</organism>
<dbReference type="AlphaFoldDB" id="A0A1G4QMQ3"/>
<keyword evidence="8 13" id="KW-0653">Protein transport</keyword>
<evidence type="ECO:0000256" key="9">
    <source>
        <dbReference type="ARBA" id="ARBA00022989"/>
    </source>
</evidence>
<evidence type="ECO:0000256" key="8">
    <source>
        <dbReference type="ARBA" id="ARBA00022927"/>
    </source>
</evidence>
<dbReference type="STRING" id="260084.SAMN02927928_1365"/>
<proteinExistence type="inferred from homology"/>
<dbReference type="PANTHER" id="PTHR30531">
    <property type="entry name" value="FLAGELLAR BIOSYNTHETIC PROTEIN FLHB"/>
    <property type="match status" value="1"/>
</dbReference>
<dbReference type="InterPro" id="IPR006136">
    <property type="entry name" value="FlhB"/>
</dbReference>
<dbReference type="PRINTS" id="PR00950">
    <property type="entry name" value="TYPE3IMSPROT"/>
</dbReference>
<evidence type="ECO:0000256" key="12">
    <source>
        <dbReference type="ARBA" id="ARBA00025078"/>
    </source>
</evidence>
<keyword evidence="15" id="KW-0282">Flagellum</keyword>
<keyword evidence="11 13" id="KW-1006">Bacterial flagellum protein export</keyword>
<evidence type="ECO:0000256" key="7">
    <source>
        <dbReference type="ARBA" id="ARBA00022795"/>
    </source>
</evidence>
<name>A0A1G4QMQ3_9CAUL</name>
<dbReference type="EMBL" id="FMTS01000001">
    <property type="protein sequence ID" value="SCW45725.1"/>
    <property type="molecule type" value="Genomic_DNA"/>
</dbReference>
<evidence type="ECO:0000256" key="4">
    <source>
        <dbReference type="ARBA" id="ARBA00022448"/>
    </source>
</evidence>
<evidence type="ECO:0000256" key="10">
    <source>
        <dbReference type="ARBA" id="ARBA00023136"/>
    </source>
</evidence>
<dbReference type="NCBIfam" id="TIGR00328">
    <property type="entry name" value="flhB"/>
    <property type="match status" value="1"/>
</dbReference>
<dbReference type="FunFam" id="3.40.1690.10:FF:000001">
    <property type="entry name" value="Flagellar biosynthetic protein FlhB"/>
    <property type="match status" value="1"/>
</dbReference>
<dbReference type="OrthoDB" id="9807950at2"/>
<feature type="region of interest" description="Disordered" evidence="14">
    <location>
        <begin position="1"/>
        <end position="30"/>
    </location>
</feature>
<protein>
    <recommendedName>
        <fullName evidence="3 13">Flagellar biosynthetic protein FlhB</fullName>
    </recommendedName>
</protein>
<dbReference type="PANTHER" id="PTHR30531:SF12">
    <property type="entry name" value="FLAGELLAR BIOSYNTHETIC PROTEIN FLHB"/>
    <property type="match status" value="1"/>
</dbReference>
<dbReference type="Pfam" id="PF01312">
    <property type="entry name" value="Bac_export_2"/>
    <property type="match status" value="1"/>
</dbReference>
<dbReference type="Gene3D" id="3.40.1690.10">
    <property type="entry name" value="secretion proteins EscU"/>
    <property type="match status" value="1"/>
</dbReference>
<gene>
    <name evidence="13" type="primary">flhB</name>
    <name evidence="15" type="ORF">SAMN02927928_1365</name>
</gene>
<evidence type="ECO:0000256" key="6">
    <source>
        <dbReference type="ARBA" id="ARBA00022692"/>
    </source>
</evidence>
<comment type="subcellular location">
    <subcellularLocation>
        <location evidence="1">Cell membrane</location>
        <topology evidence="1">Multi-pass membrane protein</topology>
    </subcellularLocation>
</comment>
<keyword evidence="4 13" id="KW-0813">Transport</keyword>
<keyword evidence="9 13" id="KW-1133">Transmembrane helix</keyword>
<comment type="function">
    <text evidence="12 13">Required for formation of the rod structure in the basal body of the flagellar apparatus. Together with FliI and FliH, may constitute the export apparatus of flagellin.</text>
</comment>
<evidence type="ECO:0000256" key="3">
    <source>
        <dbReference type="ARBA" id="ARBA00021622"/>
    </source>
</evidence>
<evidence type="ECO:0000256" key="11">
    <source>
        <dbReference type="ARBA" id="ARBA00023225"/>
    </source>
</evidence>
<comment type="similarity">
    <text evidence="2 13">Belongs to the type III secretion exporter family.</text>
</comment>
<sequence>MADEADGEDKTEEASGRKLQQARDKGDVAKSGDLPQALSLIGACAIVVMKGPELAQTLTGDLLPFLAHPEQLLGSLEGDGGIGIARAVVMDIIPILLMVMGASMALGVFGNVMQTGLMFTPSKLAPDFSKLNPMNGLKKLFGVDALIQFGKTLLKLTITGMIVWMVVKNRLTDILALTAASPMLILPYVHEAVIALAIAVCIFLFVEGVADFALQKFRFLQRMKMSKQEQKEEYKQTEGDPHIKAKLRQLRMEKSRRRMMSNVKNATVVVTNPTHYAVALQYEMGEMAAPVCVAKGMDNVALKIREEAGKHNVPIIEDPPLARALFASMEVDDVIPEQHFAAVAKLISFVMAKKKRAF</sequence>
<feature type="transmembrane region" description="Helical" evidence="13">
    <location>
        <begin position="194"/>
        <end position="214"/>
    </location>
</feature>
<dbReference type="GO" id="GO:0009306">
    <property type="term" value="P:protein secretion"/>
    <property type="evidence" value="ECO:0007669"/>
    <property type="project" value="InterPro"/>
</dbReference>
<evidence type="ECO:0000256" key="2">
    <source>
        <dbReference type="ARBA" id="ARBA00010690"/>
    </source>
</evidence>
<dbReference type="GO" id="GO:0044780">
    <property type="term" value="P:bacterial-type flagellum assembly"/>
    <property type="evidence" value="ECO:0007669"/>
    <property type="project" value="InterPro"/>
</dbReference>
<feature type="transmembrane region" description="Helical" evidence="13">
    <location>
        <begin position="140"/>
        <end position="164"/>
    </location>
</feature>
<dbReference type="InterPro" id="IPR029025">
    <property type="entry name" value="T3SS_substrate_exporter_C"/>
</dbReference>
<dbReference type="InterPro" id="IPR006135">
    <property type="entry name" value="T3SS_substrate_exporter"/>
</dbReference>